<dbReference type="Proteomes" id="UP001367508">
    <property type="component" value="Unassembled WGS sequence"/>
</dbReference>
<dbReference type="EMBL" id="JAYMYQ010000001">
    <property type="protein sequence ID" value="KAK7362208.1"/>
    <property type="molecule type" value="Genomic_DNA"/>
</dbReference>
<feature type="domain" description="At1g61320/AtMIF1 LRR" evidence="1">
    <location>
        <begin position="125"/>
        <end position="492"/>
    </location>
</feature>
<keyword evidence="3" id="KW-1185">Reference proteome</keyword>
<protein>
    <recommendedName>
        <fullName evidence="1">At1g61320/AtMIF1 LRR domain-containing protein</fullName>
    </recommendedName>
</protein>
<evidence type="ECO:0000259" key="1">
    <source>
        <dbReference type="Pfam" id="PF23622"/>
    </source>
</evidence>
<dbReference type="Gene3D" id="3.80.10.10">
    <property type="entry name" value="Ribonuclease Inhibitor"/>
    <property type="match status" value="1"/>
</dbReference>
<proteinExistence type="predicted"/>
<dbReference type="PANTHER" id="PTHR34145:SF28">
    <property type="entry name" value="F-BOX DOMAIN-CONTAINING PROTEIN"/>
    <property type="match status" value="1"/>
</dbReference>
<accession>A0AAN9RD23</accession>
<dbReference type="SUPFAM" id="SSF81383">
    <property type="entry name" value="F-box domain"/>
    <property type="match status" value="1"/>
</dbReference>
<evidence type="ECO:0000313" key="3">
    <source>
        <dbReference type="Proteomes" id="UP001367508"/>
    </source>
</evidence>
<gene>
    <name evidence="2" type="ORF">VNO77_04314</name>
</gene>
<dbReference type="InterPro" id="IPR053772">
    <property type="entry name" value="At1g61320/At1g61330-like"/>
</dbReference>
<comment type="caution">
    <text evidence="2">The sequence shown here is derived from an EMBL/GenBank/DDBJ whole genome shotgun (WGS) entry which is preliminary data.</text>
</comment>
<reference evidence="2 3" key="1">
    <citation type="submission" date="2024-01" db="EMBL/GenBank/DDBJ databases">
        <title>The genomes of 5 underutilized Papilionoideae crops provide insights into root nodulation and disease resistanc.</title>
        <authorList>
            <person name="Jiang F."/>
        </authorList>
    </citation>
    <scope>NUCLEOTIDE SEQUENCE [LARGE SCALE GENOMIC DNA]</scope>
    <source>
        <strain evidence="2">LVBAO_FW01</strain>
        <tissue evidence="2">Leaves</tissue>
    </source>
</reference>
<dbReference type="InterPro" id="IPR055357">
    <property type="entry name" value="LRR_At1g61320_AtMIF1"/>
</dbReference>
<dbReference type="PANTHER" id="PTHR34145">
    <property type="entry name" value="OS02G0105600 PROTEIN"/>
    <property type="match status" value="1"/>
</dbReference>
<dbReference type="InterPro" id="IPR036047">
    <property type="entry name" value="F-box-like_dom_sf"/>
</dbReference>
<dbReference type="SUPFAM" id="SSF52047">
    <property type="entry name" value="RNI-like"/>
    <property type="match status" value="1"/>
</dbReference>
<sequence length="496" mass="57302">MIIHSLWPRPLLSQVGERSQIMKNQQRKKQRVVESDNQDYISQLHFSILSNILSSLKVKEAVKTSVLSSQWKHVYANPSNLVLDEENMLKIDYSATNDFKMNRTRAFVRNVKQYLSNVEEVRKIEELKVRFTFLNSEGYSDVDDWIRFAIKRNVEVIDLCLGEENHLSASNDGYVFPCDIVGNEGACASSFKSLKCLRLAHCVLAPHKHCNSGFSTLKTLELLKVDLKSMMHIKILLSSCNNLEWLGISECYNMECLKIVHHKLKYLSLNLCRQLKALVLHSTSLETLEYKGNKIELVFDAPRLKTFYSLVSDSIACHREVWPVFRLSIDLPQLETLMLECSCNMGEVMARRLPTFPRLRNLEIIKVAIKRQDLWWVAKTLKACPILERLELHLKTYSCSDEEIRKESWPPRCPHNFLKEVTITGIRGHSSEIEIAIYLLRNAISLERMTIDPRTKHYLGKGKWDLSETGGNWSIRENVLKHLKQEASSAVKLQIK</sequence>
<name>A0AAN9RD23_CANGL</name>
<organism evidence="2 3">
    <name type="scientific">Canavalia gladiata</name>
    <name type="common">Sword bean</name>
    <name type="synonym">Dolichos gladiatus</name>
    <dbReference type="NCBI Taxonomy" id="3824"/>
    <lineage>
        <taxon>Eukaryota</taxon>
        <taxon>Viridiplantae</taxon>
        <taxon>Streptophyta</taxon>
        <taxon>Embryophyta</taxon>
        <taxon>Tracheophyta</taxon>
        <taxon>Spermatophyta</taxon>
        <taxon>Magnoliopsida</taxon>
        <taxon>eudicotyledons</taxon>
        <taxon>Gunneridae</taxon>
        <taxon>Pentapetalae</taxon>
        <taxon>rosids</taxon>
        <taxon>fabids</taxon>
        <taxon>Fabales</taxon>
        <taxon>Fabaceae</taxon>
        <taxon>Papilionoideae</taxon>
        <taxon>50 kb inversion clade</taxon>
        <taxon>NPAAA clade</taxon>
        <taxon>indigoferoid/millettioid clade</taxon>
        <taxon>Phaseoleae</taxon>
        <taxon>Canavalia</taxon>
    </lineage>
</organism>
<dbReference type="Pfam" id="PF23622">
    <property type="entry name" value="LRR_At1g61320_AtMIF1"/>
    <property type="match status" value="1"/>
</dbReference>
<dbReference type="InterPro" id="IPR032675">
    <property type="entry name" value="LRR_dom_sf"/>
</dbReference>
<dbReference type="AlphaFoldDB" id="A0AAN9RD23"/>
<evidence type="ECO:0000313" key="2">
    <source>
        <dbReference type="EMBL" id="KAK7362208.1"/>
    </source>
</evidence>